<keyword evidence="2" id="KW-1185">Reference proteome</keyword>
<dbReference type="Proteomes" id="UP001175227">
    <property type="component" value="Unassembled WGS sequence"/>
</dbReference>
<comment type="caution">
    <text evidence="1">The sequence shown here is derived from an EMBL/GenBank/DDBJ whole genome shotgun (WGS) entry which is preliminary data.</text>
</comment>
<evidence type="ECO:0000313" key="1">
    <source>
        <dbReference type="EMBL" id="KAK0474271.1"/>
    </source>
</evidence>
<sequence>MASKLFGSSVIGLHSSLMSASHRELSVWTPPSLVLADFVHSPNMWRAAHYYWSRHRPLNEIPTLFLPLCTRAFNSCATEARGYLLSVIRARRFFYSRRFCKRLRCHDPLPSDAASISSSPVSRDPDNLDLRTTTKVLQMLSCSHPCSTSHCRISLGLNGKARSIASQVSSVFFIALIAHATQLHASAFSTLKAAYRQDNPRRQYLPRSWFSRPQARLAH</sequence>
<accession>A0AA39NYJ8</accession>
<dbReference type="AlphaFoldDB" id="A0AA39NYJ8"/>
<proteinExistence type="predicted"/>
<evidence type="ECO:0000313" key="2">
    <source>
        <dbReference type="Proteomes" id="UP001175227"/>
    </source>
</evidence>
<dbReference type="EMBL" id="JAUEPR010000028">
    <property type="protein sequence ID" value="KAK0474271.1"/>
    <property type="molecule type" value="Genomic_DNA"/>
</dbReference>
<name>A0AA39NYJ8_9AGAR</name>
<organism evidence="1 2">
    <name type="scientific">Armillaria novae-zelandiae</name>
    <dbReference type="NCBI Taxonomy" id="153914"/>
    <lineage>
        <taxon>Eukaryota</taxon>
        <taxon>Fungi</taxon>
        <taxon>Dikarya</taxon>
        <taxon>Basidiomycota</taxon>
        <taxon>Agaricomycotina</taxon>
        <taxon>Agaricomycetes</taxon>
        <taxon>Agaricomycetidae</taxon>
        <taxon>Agaricales</taxon>
        <taxon>Marasmiineae</taxon>
        <taxon>Physalacriaceae</taxon>
        <taxon>Armillaria</taxon>
    </lineage>
</organism>
<gene>
    <name evidence="1" type="ORF">IW261DRAFT_575833</name>
</gene>
<protein>
    <submittedName>
        <fullName evidence="1">Uncharacterized protein</fullName>
    </submittedName>
</protein>
<reference evidence="1" key="1">
    <citation type="submission" date="2023-06" db="EMBL/GenBank/DDBJ databases">
        <authorList>
            <consortium name="Lawrence Berkeley National Laboratory"/>
            <person name="Ahrendt S."/>
            <person name="Sahu N."/>
            <person name="Indic B."/>
            <person name="Wong-Bajracharya J."/>
            <person name="Merenyi Z."/>
            <person name="Ke H.-M."/>
            <person name="Monk M."/>
            <person name="Kocsube S."/>
            <person name="Drula E."/>
            <person name="Lipzen A."/>
            <person name="Balint B."/>
            <person name="Henrissat B."/>
            <person name="Andreopoulos B."/>
            <person name="Martin F.M."/>
            <person name="Harder C.B."/>
            <person name="Rigling D."/>
            <person name="Ford K.L."/>
            <person name="Foster G.D."/>
            <person name="Pangilinan J."/>
            <person name="Papanicolaou A."/>
            <person name="Barry K."/>
            <person name="LaButti K."/>
            <person name="Viragh M."/>
            <person name="Koriabine M."/>
            <person name="Yan M."/>
            <person name="Riley R."/>
            <person name="Champramary S."/>
            <person name="Plett K.L."/>
            <person name="Tsai I.J."/>
            <person name="Slot J."/>
            <person name="Sipos G."/>
            <person name="Plett J."/>
            <person name="Nagy L.G."/>
            <person name="Grigoriev I.V."/>
        </authorList>
    </citation>
    <scope>NUCLEOTIDE SEQUENCE</scope>
    <source>
        <strain evidence="1">ICMP 16352</strain>
    </source>
</reference>